<organism evidence="2 3">
    <name type="scientific">Angustibacter aerolatus</name>
    <dbReference type="NCBI Taxonomy" id="1162965"/>
    <lineage>
        <taxon>Bacteria</taxon>
        <taxon>Bacillati</taxon>
        <taxon>Actinomycetota</taxon>
        <taxon>Actinomycetes</taxon>
        <taxon>Kineosporiales</taxon>
        <taxon>Kineosporiaceae</taxon>
    </lineage>
</organism>
<proteinExistence type="predicted"/>
<reference evidence="3" key="1">
    <citation type="journal article" date="2019" name="Int. J. Syst. Evol. Microbiol.">
        <title>The Global Catalogue of Microorganisms (GCM) 10K type strain sequencing project: providing services to taxonomists for standard genome sequencing and annotation.</title>
        <authorList>
            <consortium name="The Broad Institute Genomics Platform"/>
            <consortium name="The Broad Institute Genome Sequencing Center for Infectious Disease"/>
            <person name="Wu L."/>
            <person name="Ma J."/>
        </authorList>
    </citation>
    <scope>NUCLEOTIDE SEQUENCE [LARGE SCALE GENOMIC DNA]</scope>
    <source>
        <strain evidence="3">NBRC 108730</strain>
    </source>
</reference>
<keyword evidence="3" id="KW-1185">Reference proteome</keyword>
<evidence type="ECO:0000313" key="3">
    <source>
        <dbReference type="Proteomes" id="UP001157017"/>
    </source>
</evidence>
<dbReference type="EMBL" id="BSUZ01000001">
    <property type="protein sequence ID" value="GMA89245.1"/>
    <property type="molecule type" value="Genomic_DNA"/>
</dbReference>
<evidence type="ECO:0000256" key="1">
    <source>
        <dbReference type="SAM" id="MobiDB-lite"/>
    </source>
</evidence>
<evidence type="ECO:0000313" key="2">
    <source>
        <dbReference type="EMBL" id="GMA89245.1"/>
    </source>
</evidence>
<accession>A0ABQ6JRC3</accession>
<evidence type="ECO:0008006" key="4">
    <source>
        <dbReference type="Google" id="ProtNLM"/>
    </source>
</evidence>
<comment type="caution">
    <text evidence="2">The sequence shown here is derived from an EMBL/GenBank/DDBJ whole genome shotgun (WGS) entry which is preliminary data.</text>
</comment>
<dbReference type="Proteomes" id="UP001157017">
    <property type="component" value="Unassembled WGS sequence"/>
</dbReference>
<name>A0ABQ6JRC3_9ACTN</name>
<protein>
    <recommendedName>
        <fullName evidence="4">GntR family transcriptional regulator</fullName>
    </recommendedName>
</protein>
<gene>
    <name evidence="2" type="ORF">GCM10025868_44950</name>
</gene>
<feature type="region of interest" description="Disordered" evidence="1">
    <location>
        <begin position="36"/>
        <end position="55"/>
    </location>
</feature>
<sequence length="55" mass="5922">MTLESPPGVPRREAIRTQTERLRQVLADHVLASSARTGIPLHGETVPHTPAGDTP</sequence>